<dbReference type="GO" id="GO:0071949">
    <property type="term" value="F:FAD binding"/>
    <property type="evidence" value="ECO:0007669"/>
    <property type="project" value="InterPro"/>
</dbReference>
<keyword evidence="8" id="KW-1185">Reference proteome</keyword>
<keyword evidence="4 5" id="KW-0503">Monooxygenase</keyword>
<comment type="function">
    <text evidence="5">An FAD-requiring monooxygenase active on some tetracycline antibiotic derivatives, which leads to their inactivation. Hydroxylates carbon 11a of tetracycline and some analogs.</text>
</comment>
<comment type="similarity">
    <text evidence="5">Belongs to the aromatic-ring hydroxylase family. TetX subfamily.</text>
</comment>
<comment type="domain">
    <text evidence="5">Consists of an N-terminal FAD-binding domain with a Rossman fold and a C-terminal substrate-binding domain.</text>
</comment>
<dbReference type="GO" id="GO:0005737">
    <property type="term" value="C:cytoplasm"/>
    <property type="evidence" value="ECO:0007669"/>
    <property type="project" value="UniProtKB-SubCell"/>
</dbReference>
<dbReference type="EC" id="1.14.13.-" evidence="5"/>
<protein>
    <recommendedName>
        <fullName evidence="5">Flavin-dependent monooxygenase</fullName>
    </recommendedName>
    <alternativeName>
        <fullName evidence="5">TetX monooxygenase</fullName>
        <shortName evidence="5">TetX</shortName>
        <ecNumber evidence="5">1.14.13.-</ecNumber>
    </alternativeName>
</protein>
<dbReference type="PANTHER" id="PTHR46972:SF1">
    <property type="entry name" value="FAD DEPENDENT OXIDOREDUCTASE DOMAIN-CONTAINING PROTEIN"/>
    <property type="match status" value="1"/>
</dbReference>
<feature type="domain" description="FAD-binding" evidence="6">
    <location>
        <begin position="293"/>
        <end position="331"/>
    </location>
</feature>
<feature type="binding site" evidence="5">
    <location>
        <position position="299"/>
    </location>
    <ligand>
        <name>FAD</name>
        <dbReference type="ChEBI" id="CHEBI:57692"/>
    </ligand>
</feature>
<dbReference type="InterPro" id="IPR043683">
    <property type="entry name" value="TetX_monooxygenase"/>
</dbReference>
<feature type="domain" description="FAD-binding" evidence="6">
    <location>
        <begin position="8"/>
        <end position="180"/>
    </location>
</feature>
<dbReference type="SUPFAM" id="SSF51905">
    <property type="entry name" value="FAD/NAD(P)-binding domain"/>
    <property type="match status" value="1"/>
</dbReference>
<comment type="catalytic activity">
    <reaction evidence="5">
        <text>a tetracycline + NADPH + O2 + H(+) = an 11a-hydroxytetracycline + NADP(+) + H2O</text>
        <dbReference type="Rhea" id="RHEA:61444"/>
        <dbReference type="ChEBI" id="CHEBI:15377"/>
        <dbReference type="ChEBI" id="CHEBI:15378"/>
        <dbReference type="ChEBI" id="CHEBI:15379"/>
        <dbReference type="ChEBI" id="CHEBI:57783"/>
        <dbReference type="ChEBI" id="CHEBI:58349"/>
        <dbReference type="ChEBI" id="CHEBI:144644"/>
        <dbReference type="ChEBI" id="CHEBI:144645"/>
    </reaction>
</comment>
<dbReference type="Gene3D" id="3.50.50.60">
    <property type="entry name" value="FAD/NAD(P)-binding domain"/>
    <property type="match status" value="1"/>
</dbReference>
<reference evidence="7 8" key="1">
    <citation type="submission" date="2018-05" db="EMBL/GenBank/DDBJ databases">
        <title>Genomic Encyclopedia of Type Strains, Phase IV (KMG-IV): sequencing the most valuable type-strain genomes for metagenomic binning, comparative biology and taxonomic classification.</title>
        <authorList>
            <person name="Goeker M."/>
        </authorList>
    </citation>
    <scope>NUCLEOTIDE SEQUENCE [LARGE SCALE GENOMIC DNA]</scope>
    <source>
        <strain evidence="7 8">DSM 44704</strain>
    </source>
</reference>
<comment type="subunit">
    <text evidence="5">Monomer.</text>
</comment>
<comment type="subcellular location">
    <subcellularLocation>
        <location evidence="5">Cytoplasm</location>
    </subcellularLocation>
</comment>
<feature type="binding site" evidence="5">
    <location>
        <position position="107"/>
    </location>
    <ligand>
        <name>FAD</name>
        <dbReference type="ChEBI" id="CHEBI:57692"/>
    </ligand>
</feature>
<evidence type="ECO:0000256" key="5">
    <source>
        <dbReference type="HAMAP-Rule" id="MF_00845"/>
    </source>
</evidence>
<dbReference type="AlphaFoldDB" id="A0A318K8Z0"/>
<comment type="cofactor">
    <cofactor evidence="5">
        <name>FAD</name>
        <dbReference type="ChEBI" id="CHEBI:57692"/>
    </cofactor>
</comment>
<evidence type="ECO:0000256" key="2">
    <source>
        <dbReference type="ARBA" id="ARBA00022827"/>
    </source>
</evidence>
<keyword evidence="5" id="KW-0521">NADP</keyword>
<dbReference type="RefSeq" id="WP_040742375.1">
    <property type="nucleotide sequence ID" value="NZ_QJKF01000002.1"/>
</dbReference>
<dbReference type="GO" id="GO:0046677">
    <property type="term" value="P:response to antibiotic"/>
    <property type="evidence" value="ECO:0007669"/>
    <property type="project" value="InterPro"/>
</dbReference>
<evidence type="ECO:0000259" key="6">
    <source>
        <dbReference type="Pfam" id="PF01494"/>
    </source>
</evidence>
<evidence type="ECO:0000313" key="7">
    <source>
        <dbReference type="EMBL" id="PXX69363.1"/>
    </source>
</evidence>
<dbReference type="InterPro" id="IPR036188">
    <property type="entry name" value="FAD/NAD-bd_sf"/>
</dbReference>
<feature type="binding site" evidence="5">
    <location>
        <position position="50"/>
    </location>
    <ligand>
        <name>FAD</name>
        <dbReference type="ChEBI" id="CHEBI:57692"/>
    </ligand>
</feature>
<dbReference type="Pfam" id="PF01494">
    <property type="entry name" value="FAD_binding_3"/>
    <property type="match status" value="2"/>
</dbReference>
<keyword evidence="2 5" id="KW-0274">FAD</keyword>
<dbReference type="PRINTS" id="PR00420">
    <property type="entry name" value="RNGMNOXGNASE"/>
</dbReference>
<comment type="caution">
    <text evidence="7">The sequence shown here is derived from an EMBL/GenBank/DDBJ whole genome shotgun (WGS) entry which is preliminary data.</text>
</comment>
<dbReference type="PANTHER" id="PTHR46972">
    <property type="entry name" value="MONOOXYGENASE ASQM-RELATED"/>
    <property type="match status" value="1"/>
</dbReference>
<organism evidence="7 8">
    <name type="scientific">Nocardia tenerifensis</name>
    <dbReference type="NCBI Taxonomy" id="228006"/>
    <lineage>
        <taxon>Bacteria</taxon>
        <taxon>Bacillati</taxon>
        <taxon>Actinomycetota</taxon>
        <taxon>Actinomycetes</taxon>
        <taxon>Mycobacteriales</taxon>
        <taxon>Nocardiaceae</taxon>
        <taxon>Nocardia</taxon>
    </lineage>
</organism>
<dbReference type="OrthoDB" id="4568714at2"/>
<dbReference type="Proteomes" id="UP000247569">
    <property type="component" value="Unassembled WGS sequence"/>
</dbReference>
<keyword evidence="1 5" id="KW-0285">Flavoprotein</keyword>
<dbReference type="HAMAP" id="MF_00845">
    <property type="entry name" value="TetX_monooxygenase"/>
    <property type="match status" value="1"/>
</dbReference>
<sequence length="384" mass="41539">MTEYPRSIAVVGAGLSGLVLARVLQQHGIDCTVYEADTSARDRRQGGSLDMHEDAGQRALHEAGLHERFRALTHPQGQTSRVLDKAGTVFIDFDPGDEQGGRPEIDRGDLRDLLIDSLAPSRIAWGHKVTGADPLGDGRHRLTFADGTNTTVDLLVGADGTWSKIRPLLSAARPEYSGVTYAELRISEASQRFPDSAALTGPGMFFAASDNKALMGHGGRHIELGVVLRVPDDWLSAADLDWSDPHAARAYLLTHFADWHPDLRNLIRRSDESLAIRRIFALPIGHRWTRVPGVTLIGDAAHVMSPFAGEGANMAMLDGLELARALVEHRGDLDTALARYEAAMFARAEVSAKASADGLAMCFAPDAPRALTEFFAAMGVPVLR</sequence>
<keyword evidence="5" id="KW-0963">Cytoplasm</keyword>
<evidence type="ECO:0000256" key="1">
    <source>
        <dbReference type="ARBA" id="ARBA00022630"/>
    </source>
</evidence>
<evidence type="ECO:0000256" key="4">
    <source>
        <dbReference type="ARBA" id="ARBA00023033"/>
    </source>
</evidence>
<evidence type="ECO:0000313" key="8">
    <source>
        <dbReference type="Proteomes" id="UP000247569"/>
    </source>
</evidence>
<dbReference type="InterPro" id="IPR002938">
    <property type="entry name" value="FAD-bd"/>
</dbReference>
<evidence type="ECO:0000256" key="3">
    <source>
        <dbReference type="ARBA" id="ARBA00023002"/>
    </source>
</evidence>
<proteinExistence type="inferred from homology"/>
<accession>A0A318K8Z0</accession>
<dbReference type="EMBL" id="QJKF01000002">
    <property type="protein sequence ID" value="PXX69363.1"/>
    <property type="molecule type" value="Genomic_DNA"/>
</dbReference>
<dbReference type="GO" id="GO:0004497">
    <property type="term" value="F:monooxygenase activity"/>
    <property type="evidence" value="ECO:0007669"/>
    <property type="project" value="UniProtKB-UniRule"/>
</dbReference>
<gene>
    <name evidence="7" type="ORF">DFR70_1021052</name>
</gene>
<keyword evidence="3 5" id="KW-0560">Oxidoreductase</keyword>
<feature type="binding site" evidence="5">
    <location>
        <position position="43"/>
    </location>
    <ligand>
        <name>NADPH</name>
        <dbReference type="ChEBI" id="CHEBI:57783"/>
    </ligand>
</feature>
<name>A0A318K8Z0_9NOCA</name>
<keyword evidence="5" id="KW-0547">Nucleotide-binding</keyword>